<dbReference type="Proteomes" id="UP000054166">
    <property type="component" value="Unassembled WGS sequence"/>
</dbReference>
<dbReference type="HOGENOM" id="CLU_2032157_0_0_1"/>
<gene>
    <name evidence="1" type="ORF">PILCRDRAFT_826847</name>
</gene>
<organism evidence="1 2">
    <name type="scientific">Piloderma croceum (strain F 1598)</name>
    <dbReference type="NCBI Taxonomy" id="765440"/>
    <lineage>
        <taxon>Eukaryota</taxon>
        <taxon>Fungi</taxon>
        <taxon>Dikarya</taxon>
        <taxon>Basidiomycota</taxon>
        <taxon>Agaricomycotina</taxon>
        <taxon>Agaricomycetes</taxon>
        <taxon>Agaricomycetidae</taxon>
        <taxon>Atheliales</taxon>
        <taxon>Atheliaceae</taxon>
        <taxon>Piloderma</taxon>
    </lineage>
</organism>
<accession>A0A0C3F7Y1</accession>
<protein>
    <submittedName>
        <fullName evidence="1">Uncharacterized protein</fullName>
    </submittedName>
</protein>
<reference evidence="2" key="2">
    <citation type="submission" date="2015-01" db="EMBL/GenBank/DDBJ databases">
        <title>Evolutionary Origins and Diversification of the Mycorrhizal Mutualists.</title>
        <authorList>
            <consortium name="DOE Joint Genome Institute"/>
            <consortium name="Mycorrhizal Genomics Consortium"/>
            <person name="Kohler A."/>
            <person name="Kuo A."/>
            <person name="Nagy L.G."/>
            <person name="Floudas D."/>
            <person name="Copeland A."/>
            <person name="Barry K.W."/>
            <person name="Cichocki N."/>
            <person name="Veneault-Fourrey C."/>
            <person name="LaButti K."/>
            <person name="Lindquist E.A."/>
            <person name="Lipzen A."/>
            <person name="Lundell T."/>
            <person name="Morin E."/>
            <person name="Murat C."/>
            <person name="Riley R."/>
            <person name="Ohm R."/>
            <person name="Sun H."/>
            <person name="Tunlid A."/>
            <person name="Henrissat B."/>
            <person name="Grigoriev I.V."/>
            <person name="Hibbett D.S."/>
            <person name="Martin F."/>
        </authorList>
    </citation>
    <scope>NUCLEOTIDE SEQUENCE [LARGE SCALE GENOMIC DNA]</scope>
    <source>
        <strain evidence="2">F 1598</strain>
    </source>
</reference>
<evidence type="ECO:0000313" key="2">
    <source>
        <dbReference type="Proteomes" id="UP000054166"/>
    </source>
</evidence>
<reference evidence="1 2" key="1">
    <citation type="submission" date="2014-04" db="EMBL/GenBank/DDBJ databases">
        <authorList>
            <consortium name="DOE Joint Genome Institute"/>
            <person name="Kuo A."/>
            <person name="Tarkka M."/>
            <person name="Buscot F."/>
            <person name="Kohler A."/>
            <person name="Nagy L.G."/>
            <person name="Floudas D."/>
            <person name="Copeland A."/>
            <person name="Barry K.W."/>
            <person name="Cichocki N."/>
            <person name="Veneault-Fourrey C."/>
            <person name="LaButti K."/>
            <person name="Lindquist E.A."/>
            <person name="Lipzen A."/>
            <person name="Lundell T."/>
            <person name="Morin E."/>
            <person name="Murat C."/>
            <person name="Sun H."/>
            <person name="Tunlid A."/>
            <person name="Henrissat B."/>
            <person name="Grigoriev I.V."/>
            <person name="Hibbett D.S."/>
            <person name="Martin F."/>
            <person name="Nordberg H.P."/>
            <person name="Cantor M.N."/>
            <person name="Hua S.X."/>
        </authorList>
    </citation>
    <scope>NUCLEOTIDE SEQUENCE [LARGE SCALE GENOMIC DNA]</scope>
    <source>
        <strain evidence="1 2">F 1598</strain>
    </source>
</reference>
<sequence>MTKIVASRSWMVWFSVQLRSSIVRNSCITSSKLPELRSGQPKNQQAVLLWYTAKRSSYHVPSCVCMCTAARYWRDNSLTDFSSLCIHGTAPGSTRIMQSDHCQKHIRVLSRPTCSCSEFGCV</sequence>
<dbReference type="EMBL" id="KN833040">
    <property type="protein sequence ID" value="KIM75996.1"/>
    <property type="molecule type" value="Genomic_DNA"/>
</dbReference>
<keyword evidence="2" id="KW-1185">Reference proteome</keyword>
<feature type="non-terminal residue" evidence="1">
    <location>
        <position position="122"/>
    </location>
</feature>
<name>A0A0C3F7Y1_PILCF</name>
<proteinExistence type="predicted"/>
<evidence type="ECO:0000313" key="1">
    <source>
        <dbReference type="EMBL" id="KIM75996.1"/>
    </source>
</evidence>
<dbReference type="AlphaFoldDB" id="A0A0C3F7Y1"/>
<dbReference type="InParanoid" id="A0A0C3F7Y1"/>